<comment type="similarity">
    <text evidence="1 2">Belongs to the UPF0225 family.</text>
</comment>
<dbReference type="AlphaFoldDB" id="A0A7X1NUL4"/>
<dbReference type="Pfam" id="PF17775">
    <property type="entry name" value="YchJ_M-like"/>
    <property type="match status" value="1"/>
</dbReference>
<dbReference type="HAMAP" id="MF_00612">
    <property type="entry name" value="UPF0225"/>
    <property type="match status" value="1"/>
</dbReference>
<dbReference type="Proteomes" id="UP000484842">
    <property type="component" value="Unassembled WGS sequence"/>
</dbReference>
<dbReference type="InterPro" id="IPR004027">
    <property type="entry name" value="SEC_C_motif"/>
</dbReference>
<dbReference type="PANTHER" id="PTHR33747">
    <property type="entry name" value="UPF0225 PROTEIN SCO1677"/>
    <property type="match status" value="1"/>
</dbReference>
<feature type="domain" description="YchJ-like middle NTF2-like" evidence="3">
    <location>
        <begin position="40"/>
        <end position="128"/>
    </location>
</feature>
<dbReference type="InterPro" id="IPR023006">
    <property type="entry name" value="YchJ-like"/>
</dbReference>
<dbReference type="InterPro" id="IPR048469">
    <property type="entry name" value="YchJ-like_M"/>
</dbReference>
<dbReference type="Pfam" id="PF02810">
    <property type="entry name" value="SEC-C"/>
    <property type="match status" value="1"/>
</dbReference>
<evidence type="ECO:0000256" key="1">
    <source>
        <dbReference type="ARBA" id="ARBA00010839"/>
    </source>
</evidence>
<evidence type="ECO:0000313" key="5">
    <source>
        <dbReference type="Proteomes" id="UP000484842"/>
    </source>
</evidence>
<name>A0A7X1NUL4_9DEIO</name>
<proteinExistence type="inferred from homology"/>
<dbReference type="EMBL" id="WBSL01000001">
    <property type="protein sequence ID" value="MPY65721.1"/>
    <property type="molecule type" value="Genomic_DNA"/>
</dbReference>
<protein>
    <recommendedName>
        <fullName evidence="2">UPF0225 protein F8S09_03290</fullName>
    </recommendedName>
</protein>
<dbReference type="InterPro" id="IPR032710">
    <property type="entry name" value="NTF2-like_dom_sf"/>
</dbReference>
<keyword evidence="5" id="KW-1185">Reference proteome</keyword>
<accession>A0A7X1NUL4</accession>
<dbReference type="Gene3D" id="3.10.450.50">
    <property type="match status" value="1"/>
</dbReference>
<reference evidence="4 5" key="1">
    <citation type="submission" date="2019-10" db="EMBL/GenBank/DDBJ databases">
        <title>Deinococcus sp. isolated from soil.</title>
        <authorList>
            <person name="Li Y."/>
            <person name="Wang J."/>
        </authorList>
    </citation>
    <scope>NUCLEOTIDE SEQUENCE [LARGE SCALE GENOMIC DNA]</scope>
    <source>
        <strain evidence="4 5">SDU3-2</strain>
    </source>
</reference>
<dbReference type="PANTHER" id="PTHR33747:SF1">
    <property type="entry name" value="ADENYLATE CYCLASE-ASSOCIATED CAP C-TERMINAL DOMAIN-CONTAINING PROTEIN"/>
    <property type="match status" value="1"/>
</dbReference>
<evidence type="ECO:0000259" key="3">
    <source>
        <dbReference type="Pfam" id="PF17775"/>
    </source>
</evidence>
<evidence type="ECO:0000256" key="2">
    <source>
        <dbReference type="HAMAP-Rule" id="MF_00612"/>
    </source>
</evidence>
<dbReference type="SUPFAM" id="SSF54427">
    <property type="entry name" value="NTF2-like"/>
    <property type="match status" value="1"/>
</dbReference>
<evidence type="ECO:0000313" key="4">
    <source>
        <dbReference type="EMBL" id="MPY65721.1"/>
    </source>
</evidence>
<gene>
    <name evidence="4" type="ORF">F8S09_03290</name>
</gene>
<comment type="caution">
    <text evidence="4">The sequence shown here is derived from an EMBL/GenBank/DDBJ whole genome shotgun (WGS) entry which is preliminary data.</text>
</comment>
<sequence length="133" mass="14943">MLPAMPPLPFPPFKPCPCGSGRSYSACCSPRHTGERPAETPEALMRSRYAAYFLRDTDYVRRTWHPDTCPADLNLEGDGTRYTGLTIHRAEGDEVEFTATFRAGGRTGRMRERSHFARVGEAWVYVDGEVRGD</sequence>
<organism evidence="4 5">
    <name type="scientific">Deinococcus terrestris</name>
    <dbReference type="NCBI Taxonomy" id="2651870"/>
    <lineage>
        <taxon>Bacteria</taxon>
        <taxon>Thermotogati</taxon>
        <taxon>Deinococcota</taxon>
        <taxon>Deinococci</taxon>
        <taxon>Deinococcales</taxon>
        <taxon>Deinococcaceae</taxon>
        <taxon>Deinococcus</taxon>
    </lineage>
</organism>